<accession>W1WQM6</accession>
<gene>
    <name evidence="1" type="ORF">Q609_ECAC01795G0001</name>
</gene>
<evidence type="ECO:0000313" key="1">
    <source>
        <dbReference type="EMBL" id="ETJ20502.1"/>
    </source>
</evidence>
<dbReference type="Proteomes" id="UP000018853">
    <property type="component" value="Unassembled WGS sequence"/>
</dbReference>
<protein>
    <submittedName>
        <fullName evidence="1">Uncharacterized protein</fullName>
    </submittedName>
</protein>
<proteinExistence type="predicted"/>
<comment type="caution">
    <text evidence="1">The sequence shown here is derived from an EMBL/GenBank/DDBJ whole genome shotgun (WGS) entry which is preliminary data.</text>
</comment>
<reference evidence="1 2" key="1">
    <citation type="submission" date="2013-12" db="EMBL/GenBank/DDBJ databases">
        <title>A Varibaculum cambriense genome reconstructed from a premature infant gut community with otherwise low bacterial novelty that shifts toward anaerobic metabolism during the third week of life.</title>
        <authorList>
            <person name="Brown C.T."/>
            <person name="Sharon I."/>
            <person name="Thomas B.C."/>
            <person name="Castelle C.J."/>
            <person name="Morowitz M.J."/>
            <person name="Banfield J.F."/>
        </authorList>
    </citation>
    <scope>NUCLEOTIDE SEQUENCE [LARGE SCALE GENOMIC DNA]</scope>
    <source>
        <strain evidence="2">DORA_A_5_14_21</strain>
    </source>
</reference>
<dbReference type="AlphaFoldDB" id="W1WQM6"/>
<organism evidence="1 2">
    <name type="scientific">Escherichia coli DORA_A_5_14_21</name>
    <dbReference type="NCBI Taxonomy" id="1403943"/>
    <lineage>
        <taxon>Bacteria</taxon>
        <taxon>Pseudomonadati</taxon>
        <taxon>Pseudomonadota</taxon>
        <taxon>Gammaproteobacteria</taxon>
        <taxon>Enterobacterales</taxon>
        <taxon>Enterobacteriaceae</taxon>
        <taxon>Escherichia</taxon>
    </lineage>
</organism>
<evidence type="ECO:0000313" key="2">
    <source>
        <dbReference type="Proteomes" id="UP000018853"/>
    </source>
</evidence>
<sequence>MLLVQHNKTGKRYPIMKLISGYATDNRKGLSGCF</sequence>
<name>W1WQM6_ECOLX</name>
<dbReference type="EMBL" id="AZLZ01001795">
    <property type="protein sequence ID" value="ETJ20502.1"/>
    <property type="molecule type" value="Genomic_DNA"/>
</dbReference>